<organism evidence="3 4">
    <name type="scientific">Georgenia halophila</name>
    <dbReference type="NCBI Taxonomy" id="620889"/>
    <lineage>
        <taxon>Bacteria</taxon>
        <taxon>Bacillati</taxon>
        <taxon>Actinomycetota</taxon>
        <taxon>Actinomycetes</taxon>
        <taxon>Micrococcales</taxon>
        <taxon>Bogoriellaceae</taxon>
        <taxon>Georgenia</taxon>
    </lineage>
</organism>
<dbReference type="CDD" id="cd24158">
    <property type="entry name" value="NUDIX_ADPRase_Rv1700"/>
    <property type="match status" value="1"/>
</dbReference>
<dbReference type="RefSeq" id="WP_345215894.1">
    <property type="nucleotide sequence ID" value="NZ_BAABGN010000007.1"/>
</dbReference>
<dbReference type="InterPro" id="IPR000086">
    <property type="entry name" value="NUDIX_hydrolase_dom"/>
</dbReference>
<feature type="domain" description="Nudix hydrolase" evidence="2">
    <location>
        <begin position="49"/>
        <end position="187"/>
    </location>
</feature>
<dbReference type="PROSITE" id="PS51462">
    <property type="entry name" value="NUDIX"/>
    <property type="match status" value="1"/>
</dbReference>
<dbReference type="Proteomes" id="UP001500622">
    <property type="component" value="Unassembled WGS sequence"/>
</dbReference>
<gene>
    <name evidence="3" type="ORF">GCM10023169_17750</name>
</gene>
<dbReference type="Gene3D" id="3.90.79.10">
    <property type="entry name" value="Nucleoside Triphosphate Pyrophosphohydrolase"/>
    <property type="match status" value="1"/>
</dbReference>
<dbReference type="SUPFAM" id="SSF55811">
    <property type="entry name" value="Nudix"/>
    <property type="match status" value="1"/>
</dbReference>
<name>A0ABP8L5W9_9MICO</name>
<dbReference type="PANTHER" id="PTHR11839">
    <property type="entry name" value="UDP/ADP-SUGAR PYROPHOSPHATASE"/>
    <property type="match status" value="1"/>
</dbReference>
<dbReference type="PANTHER" id="PTHR11839:SF31">
    <property type="entry name" value="ADP-RIBOSE PYROPHOSPHATASE"/>
    <property type="match status" value="1"/>
</dbReference>
<comment type="caution">
    <text evidence="3">The sequence shown here is derived from an EMBL/GenBank/DDBJ whole genome shotgun (WGS) entry which is preliminary data.</text>
</comment>
<sequence>MSSEVSDVKDPGREVVSSERIHRGKVVDLVADEVRLDPDDGAPVAREYLHHPGAVAMLALRGEPGAEEIMLLRQYRHPVRSLLWEVPAGLLDVDGEDYTLAAQRELLEEADLRAARWDVLVDFFTSPGGSDESVRVYLARELSDVEDHELHERLDEERDMEIVWVPLDEAVAAVHAGRIHNPATVVGILAAFSARANDWAPLRPVDAPWLR</sequence>
<protein>
    <submittedName>
        <fullName evidence="3">NUDIX hydrolase</fullName>
    </submittedName>
</protein>
<evidence type="ECO:0000313" key="3">
    <source>
        <dbReference type="EMBL" id="GAA4422830.1"/>
    </source>
</evidence>
<keyword evidence="1 3" id="KW-0378">Hydrolase</keyword>
<proteinExistence type="predicted"/>
<keyword evidence="4" id="KW-1185">Reference proteome</keyword>
<dbReference type="GO" id="GO:0016787">
    <property type="term" value="F:hydrolase activity"/>
    <property type="evidence" value="ECO:0007669"/>
    <property type="project" value="UniProtKB-KW"/>
</dbReference>
<evidence type="ECO:0000259" key="2">
    <source>
        <dbReference type="PROSITE" id="PS51462"/>
    </source>
</evidence>
<evidence type="ECO:0000313" key="4">
    <source>
        <dbReference type="Proteomes" id="UP001500622"/>
    </source>
</evidence>
<accession>A0ABP8L5W9</accession>
<evidence type="ECO:0000256" key="1">
    <source>
        <dbReference type="ARBA" id="ARBA00022801"/>
    </source>
</evidence>
<dbReference type="EMBL" id="BAABGN010000007">
    <property type="protein sequence ID" value="GAA4422830.1"/>
    <property type="molecule type" value="Genomic_DNA"/>
</dbReference>
<reference evidence="4" key="1">
    <citation type="journal article" date="2019" name="Int. J. Syst. Evol. Microbiol.">
        <title>The Global Catalogue of Microorganisms (GCM) 10K type strain sequencing project: providing services to taxonomists for standard genome sequencing and annotation.</title>
        <authorList>
            <consortium name="The Broad Institute Genomics Platform"/>
            <consortium name="The Broad Institute Genome Sequencing Center for Infectious Disease"/>
            <person name="Wu L."/>
            <person name="Ma J."/>
        </authorList>
    </citation>
    <scope>NUCLEOTIDE SEQUENCE [LARGE SCALE GENOMIC DNA]</scope>
    <source>
        <strain evidence="4">JCM 17810</strain>
    </source>
</reference>
<dbReference type="Pfam" id="PF00293">
    <property type="entry name" value="NUDIX"/>
    <property type="match status" value="1"/>
</dbReference>
<dbReference type="InterPro" id="IPR015797">
    <property type="entry name" value="NUDIX_hydrolase-like_dom_sf"/>
</dbReference>